<reference evidence="10" key="1">
    <citation type="journal article" date="2019" name="Int. J. Syst. Evol. Microbiol.">
        <title>The Global Catalogue of Microorganisms (GCM) 10K type strain sequencing project: providing services to taxonomists for standard genome sequencing and annotation.</title>
        <authorList>
            <consortium name="The Broad Institute Genomics Platform"/>
            <consortium name="The Broad Institute Genome Sequencing Center for Infectious Disease"/>
            <person name="Wu L."/>
            <person name="Ma J."/>
        </authorList>
    </citation>
    <scope>NUCLEOTIDE SEQUENCE [LARGE SCALE GENOMIC DNA]</scope>
    <source>
        <strain evidence="10">KCTC 42964</strain>
    </source>
</reference>
<feature type="domain" description="4Fe-4S Mo/W bis-MGD-type" evidence="8">
    <location>
        <begin position="21"/>
        <end position="78"/>
    </location>
</feature>
<dbReference type="InterPro" id="IPR006655">
    <property type="entry name" value="Mopterin_OxRdtase_prok_CS"/>
</dbReference>
<sequence length="697" mass="73534">MEASTPERSKSGTIKAGTISDGSIRTTCPRDCYDACGIRVLREDGAVRHVVGDRDHPVSRGSLCGKCALAYNGAWRDPDARLGTPLRRVGAKGEGRFEAIGWDAALAEIAGWLTPLLAAGTPEKILTAHYTGTTSVLAGAFPMRFFNHVGATEVEPDTVCNNAGHVALGYVLGTSVKGFDPRTIRDSACVLVWGCNPSASAPHAHKHWLAERPGKMVVVDPIRTPTAAMADLHLQPRPGTDAALAFGMLHVLQRDGLVDTAFLADHTIGWEELAALLPPCTPDWAAAQTGVPAADIEAAARLYGAGPSMLWLGQALQRQRLGGNIMRACAMLPAVTGQIGRPGTGIYYLNGKGATRNLPMGDVAGERLRTAPPRAISHMDLADRLALPASAPDGFGALLLWNINIVASNPQQAALKAALARDDLFTVVIDLFGTDSADFADIVLPAASFLEFDDLVCSYMHLSVSAQAKAMEPVGEALPNQEIFRRLARAMGLTEPALFEGDRAIIDRLLAASGLGIDFDRLKAAGTVPVSPDPVMLFGDLRFPTPSGRIEIASARAAADGFPLVPQPQVDPAPADGRLRLLSPASEWHMNSSYDNVAKVADQAGAEVLTLNPGDAARLGIADGSAVEVRNALGALTFRAHLDPSMLPGTALAPKGRWLKRSPQHANVNLLNPGERSDMGDSTAVHNVEVSLAPLPG</sequence>
<keyword evidence="3" id="KW-0500">Molybdenum</keyword>
<proteinExistence type="inferred from homology"/>
<keyword evidence="7" id="KW-0411">Iron-sulfur</keyword>
<comment type="cofactor">
    <cofactor evidence="1">
        <name>Mo-bis(molybdopterin guanine dinucleotide)</name>
        <dbReference type="ChEBI" id="CHEBI:60539"/>
    </cofactor>
</comment>
<evidence type="ECO:0000256" key="7">
    <source>
        <dbReference type="ARBA" id="ARBA00023014"/>
    </source>
</evidence>
<dbReference type="Pfam" id="PF00384">
    <property type="entry name" value="Molybdopterin"/>
    <property type="match status" value="1"/>
</dbReference>
<dbReference type="InterPro" id="IPR006657">
    <property type="entry name" value="MoPterin_dinucl-bd_dom"/>
</dbReference>
<name>A0ABV7L671_9PROT</name>
<dbReference type="SUPFAM" id="SSF50692">
    <property type="entry name" value="ADC-like"/>
    <property type="match status" value="1"/>
</dbReference>
<dbReference type="SMART" id="SM00926">
    <property type="entry name" value="Molybdop_Fe4S4"/>
    <property type="match status" value="1"/>
</dbReference>
<dbReference type="PANTHER" id="PTHR43742:SF6">
    <property type="entry name" value="OXIDOREDUCTASE YYAE-RELATED"/>
    <property type="match status" value="1"/>
</dbReference>
<dbReference type="Gene3D" id="2.40.40.20">
    <property type="match status" value="1"/>
</dbReference>
<dbReference type="RefSeq" id="WP_379904425.1">
    <property type="nucleotide sequence ID" value="NZ_JBHRTR010000034.1"/>
</dbReference>
<dbReference type="Proteomes" id="UP001595528">
    <property type="component" value="Unassembled WGS sequence"/>
</dbReference>
<accession>A0ABV7L671</accession>
<keyword evidence="6" id="KW-0408">Iron</keyword>
<dbReference type="InterPro" id="IPR006656">
    <property type="entry name" value="Mopterin_OxRdtase"/>
</dbReference>
<evidence type="ECO:0000256" key="2">
    <source>
        <dbReference type="ARBA" id="ARBA00010312"/>
    </source>
</evidence>
<dbReference type="InterPro" id="IPR050612">
    <property type="entry name" value="Prok_Mopterin_Oxidored"/>
</dbReference>
<evidence type="ECO:0000313" key="9">
    <source>
        <dbReference type="EMBL" id="MFC3229843.1"/>
    </source>
</evidence>
<dbReference type="Pfam" id="PF01568">
    <property type="entry name" value="Molydop_binding"/>
    <property type="match status" value="1"/>
</dbReference>
<evidence type="ECO:0000256" key="1">
    <source>
        <dbReference type="ARBA" id="ARBA00001942"/>
    </source>
</evidence>
<dbReference type="Gene3D" id="2.20.25.90">
    <property type="entry name" value="ADC-like domains"/>
    <property type="match status" value="1"/>
</dbReference>
<dbReference type="Gene3D" id="3.40.50.740">
    <property type="match status" value="1"/>
</dbReference>
<dbReference type="Gene3D" id="3.40.228.10">
    <property type="entry name" value="Dimethylsulfoxide Reductase, domain 2"/>
    <property type="match status" value="1"/>
</dbReference>
<organism evidence="9 10">
    <name type="scientific">Marinibaculum pumilum</name>
    <dbReference type="NCBI Taxonomy" id="1766165"/>
    <lineage>
        <taxon>Bacteria</taxon>
        <taxon>Pseudomonadati</taxon>
        <taxon>Pseudomonadota</taxon>
        <taxon>Alphaproteobacteria</taxon>
        <taxon>Rhodospirillales</taxon>
        <taxon>Rhodospirillaceae</taxon>
        <taxon>Marinibaculum</taxon>
    </lineage>
</organism>
<evidence type="ECO:0000259" key="8">
    <source>
        <dbReference type="PROSITE" id="PS51669"/>
    </source>
</evidence>
<evidence type="ECO:0000256" key="4">
    <source>
        <dbReference type="ARBA" id="ARBA00022723"/>
    </source>
</evidence>
<dbReference type="PROSITE" id="PS00490">
    <property type="entry name" value="MOLYBDOPTERIN_PROK_2"/>
    <property type="match status" value="1"/>
</dbReference>
<evidence type="ECO:0000256" key="5">
    <source>
        <dbReference type="ARBA" id="ARBA00023002"/>
    </source>
</evidence>
<evidence type="ECO:0000256" key="3">
    <source>
        <dbReference type="ARBA" id="ARBA00022505"/>
    </source>
</evidence>
<evidence type="ECO:0000313" key="10">
    <source>
        <dbReference type="Proteomes" id="UP001595528"/>
    </source>
</evidence>
<gene>
    <name evidence="9" type="ORF">ACFOGJ_21515</name>
</gene>
<comment type="similarity">
    <text evidence="2">Belongs to the prokaryotic molybdopterin-containing oxidoreductase family.</text>
</comment>
<dbReference type="Gene3D" id="3.30.2070.10">
    <property type="entry name" value="Formate dehydrogenase/DMSO reductase"/>
    <property type="match status" value="1"/>
</dbReference>
<keyword evidence="10" id="KW-1185">Reference proteome</keyword>
<dbReference type="SUPFAM" id="SSF53706">
    <property type="entry name" value="Formate dehydrogenase/DMSO reductase, domains 1-3"/>
    <property type="match status" value="1"/>
</dbReference>
<comment type="caution">
    <text evidence="9">The sequence shown here is derived from an EMBL/GenBank/DDBJ whole genome shotgun (WGS) entry which is preliminary data.</text>
</comment>
<dbReference type="InterPro" id="IPR006963">
    <property type="entry name" value="Mopterin_OxRdtase_4Fe-4S_dom"/>
</dbReference>
<dbReference type="PROSITE" id="PS51669">
    <property type="entry name" value="4FE4S_MOW_BIS_MGD"/>
    <property type="match status" value="1"/>
</dbReference>
<dbReference type="Pfam" id="PF04879">
    <property type="entry name" value="Molybdop_Fe4S4"/>
    <property type="match status" value="1"/>
</dbReference>
<protein>
    <submittedName>
        <fullName evidence="9">Molybdopterin-dependent oxidoreductase</fullName>
    </submittedName>
</protein>
<dbReference type="EMBL" id="JBHRTR010000034">
    <property type="protein sequence ID" value="MFC3229843.1"/>
    <property type="molecule type" value="Genomic_DNA"/>
</dbReference>
<keyword evidence="5" id="KW-0560">Oxidoreductase</keyword>
<dbReference type="InterPro" id="IPR009010">
    <property type="entry name" value="Asp_de-COase-like_dom_sf"/>
</dbReference>
<evidence type="ECO:0000256" key="6">
    <source>
        <dbReference type="ARBA" id="ARBA00023004"/>
    </source>
</evidence>
<dbReference type="PANTHER" id="PTHR43742">
    <property type="entry name" value="TRIMETHYLAMINE-N-OXIDE REDUCTASE"/>
    <property type="match status" value="1"/>
</dbReference>
<keyword evidence="4" id="KW-0479">Metal-binding</keyword>